<reference evidence="1" key="1">
    <citation type="submission" date="2021-01" db="EMBL/GenBank/DDBJ databases">
        <authorList>
            <consortium name="Genoscope - CEA"/>
            <person name="William W."/>
        </authorList>
    </citation>
    <scope>NUCLEOTIDE SEQUENCE</scope>
</reference>
<gene>
    <name evidence="1" type="ORF">POCTA_138.1.T0200407</name>
</gene>
<organism evidence="1 2">
    <name type="scientific">Paramecium octaurelia</name>
    <dbReference type="NCBI Taxonomy" id="43137"/>
    <lineage>
        <taxon>Eukaryota</taxon>
        <taxon>Sar</taxon>
        <taxon>Alveolata</taxon>
        <taxon>Ciliophora</taxon>
        <taxon>Intramacronucleata</taxon>
        <taxon>Oligohymenophorea</taxon>
        <taxon>Peniculida</taxon>
        <taxon>Parameciidae</taxon>
        <taxon>Paramecium</taxon>
    </lineage>
</organism>
<dbReference type="Proteomes" id="UP000683925">
    <property type="component" value="Unassembled WGS sequence"/>
</dbReference>
<accession>A0A8S1T987</accession>
<dbReference type="AlphaFoldDB" id="A0A8S1T987"/>
<comment type="caution">
    <text evidence="1">The sequence shown here is derived from an EMBL/GenBank/DDBJ whole genome shotgun (WGS) entry which is preliminary data.</text>
</comment>
<protein>
    <submittedName>
        <fullName evidence="1">Uncharacterized protein</fullName>
    </submittedName>
</protein>
<dbReference type="EMBL" id="CAJJDP010000020">
    <property type="protein sequence ID" value="CAD8148197.1"/>
    <property type="molecule type" value="Genomic_DNA"/>
</dbReference>
<sequence>MYSYFDYYKTNHNQNHNLLDPTFSCKDFIHNIYLNRIFRNQLHIYIPVIQIQKYPSNFQTHQQLFVQYNLCESKFWKQKIPHPHKLIQLPHKYLVKSIQRNKIENVLPHYLHILSNFLLPSYQDFPQQQNILLPKFK</sequence>
<name>A0A8S1T987_PAROT</name>
<evidence type="ECO:0000313" key="2">
    <source>
        <dbReference type="Proteomes" id="UP000683925"/>
    </source>
</evidence>
<proteinExistence type="predicted"/>
<keyword evidence="2" id="KW-1185">Reference proteome</keyword>
<evidence type="ECO:0000313" key="1">
    <source>
        <dbReference type="EMBL" id="CAD8148197.1"/>
    </source>
</evidence>